<keyword evidence="2" id="KW-1185">Reference proteome</keyword>
<evidence type="ECO:0000313" key="3">
    <source>
        <dbReference type="WBParaSite" id="jg24829.1"/>
    </source>
</evidence>
<proteinExistence type="predicted"/>
<feature type="compositionally biased region" description="Acidic residues" evidence="1">
    <location>
        <begin position="54"/>
        <end position="68"/>
    </location>
</feature>
<organism evidence="2 3">
    <name type="scientific">Ditylenchus dipsaci</name>
    <dbReference type="NCBI Taxonomy" id="166011"/>
    <lineage>
        <taxon>Eukaryota</taxon>
        <taxon>Metazoa</taxon>
        <taxon>Ecdysozoa</taxon>
        <taxon>Nematoda</taxon>
        <taxon>Chromadorea</taxon>
        <taxon>Rhabditida</taxon>
        <taxon>Tylenchina</taxon>
        <taxon>Tylenchomorpha</taxon>
        <taxon>Sphaerularioidea</taxon>
        <taxon>Anguinidae</taxon>
        <taxon>Anguininae</taxon>
        <taxon>Ditylenchus</taxon>
    </lineage>
</organism>
<dbReference type="AlphaFoldDB" id="A0A915DYK0"/>
<evidence type="ECO:0000313" key="2">
    <source>
        <dbReference type="Proteomes" id="UP000887574"/>
    </source>
</evidence>
<evidence type="ECO:0000256" key="1">
    <source>
        <dbReference type="SAM" id="MobiDB-lite"/>
    </source>
</evidence>
<protein>
    <submittedName>
        <fullName evidence="3">Uncharacterized protein</fullName>
    </submittedName>
</protein>
<accession>A0A915DYK0</accession>
<feature type="compositionally biased region" description="Acidic residues" evidence="1">
    <location>
        <begin position="81"/>
        <end position="101"/>
    </location>
</feature>
<name>A0A915DYK0_9BILA</name>
<reference evidence="3" key="1">
    <citation type="submission" date="2022-11" db="UniProtKB">
        <authorList>
            <consortium name="WormBaseParasite"/>
        </authorList>
    </citation>
    <scope>IDENTIFICATION</scope>
</reference>
<sequence>MEREREEPVLIQDTGLTSEVPAPLYDQHLFKKLLVACCDSCERRASLIVPSPSSEDEGSPTCEEDEEEHIVRKKKGHNSGDEGDDEEDEEDEDDENAFECPEENKTEMHDTLANMYFNKVVLPEMEYVEDFADFLIDAELNELPVLKRACERYLCGELNSKQDLLTSLLLELLFLSMVFQLPVMKSMTLTELCNRYSELENVDKLLKQEEYIHLDKRIRQMCDRNLAELVDECKRFREQRLRVHAVQLN</sequence>
<dbReference type="Proteomes" id="UP000887574">
    <property type="component" value="Unplaced"/>
</dbReference>
<dbReference type="WBParaSite" id="jg24829.1">
    <property type="protein sequence ID" value="jg24829.1"/>
    <property type="gene ID" value="jg24829"/>
</dbReference>
<feature type="region of interest" description="Disordered" evidence="1">
    <location>
        <begin position="48"/>
        <end position="105"/>
    </location>
</feature>